<comment type="caution">
    <text evidence="1">The sequence shown here is derived from an EMBL/GenBank/DDBJ whole genome shotgun (WGS) entry which is preliminary data.</text>
</comment>
<accession>A0A1F6F0R0</accession>
<protein>
    <recommendedName>
        <fullName evidence="3">Translation elongation factor-like protein</fullName>
    </recommendedName>
</protein>
<dbReference type="Gene3D" id="2.40.30.10">
    <property type="entry name" value="Translation factors"/>
    <property type="match status" value="1"/>
</dbReference>
<reference evidence="1 2" key="1">
    <citation type="journal article" date="2016" name="Nat. Commun.">
        <title>Thousands of microbial genomes shed light on interconnected biogeochemical processes in an aquifer system.</title>
        <authorList>
            <person name="Anantharaman K."/>
            <person name="Brown C.T."/>
            <person name="Hug L.A."/>
            <person name="Sharon I."/>
            <person name="Castelle C.J."/>
            <person name="Probst A.J."/>
            <person name="Thomas B.C."/>
            <person name="Singh A."/>
            <person name="Wilkins M.J."/>
            <person name="Karaoz U."/>
            <person name="Brodie E.L."/>
            <person name="Williams K.H."/>
            <person name="Hubbard S.S."/>
            <person name="Banfield J.F."/>
        </authorList>
    </citation>
    <scope>NUCLEOTIDE SEQUENCE [LARGE SCALE GENOMIC DNA]</scope>
</reference>
<proteinExistence type="predicted"/>
<dbReference type="STRING" id="1798512.A3A39_04795"/>
<evidence type="ECO:0000313" key="2">
    <source>
        <dbReference type="Proteomes" id="UP000177372"/>
    </source>
</evidence>
<organism evidence="1 2">
    <name type="scientific">Candidatus Kaiserbacteria bacterium RIFCSPLOWO2_01_FULL_54_13</name>
    <dbReference type="NCBI Taxonomy" id="1798512"/>
    <lineage>
        <taxon>Bacteria</taxon>
        <taxon>Candidatus Kaiseribacteriota</taxon>
    </lineage>
</organism>
<gene>
    <name evidence="1" type="ORF">A3A39_04795</name>
</gene>
<dbReference type="EMBL" id="MFLZ01000027">
    <property type="protein sequence ID" value="OGG79453.1"/>
    <property type="molecule type" value="Genomic_DNA"/>
</dbReference>
<sequence length="83" mass="8972">MADKQIGSVTHWYDKLGVAVVKLTGKLAKGARIKIKKGEEEFEDTVSSLQIDHKDVDAAKKGDDAAMKLSQRAKEGAGVFLAE</sequence>
<dbReference type="AlphaFoldDB" id="A0A1F6F0R0"/>
<dbReference type="InterPro" id="IPR009000">
    <property type="entry name" value="Transl_B-barrel_sf"/>
</dbReference>
<name>A0A1F6F0R0_9BACT</name>
<evidence type="ECO:0008006" key="3">
    <source>
        <dbReference type="Google" id="ProtNLM"/>
    </source>
</evidence>
<dbReference type="Proteomes" id="UP000177372">
    <property type="component" value="Unassembled WGS sequence"/>
</dbReference>
<dbReference type="SUPFAM" id="SSF50447">
    <property type="entry name" value="Translation proteins"/>
    <property type="match status" value="1"/>
</dbReference>
<evidence type="ECO:0000313" key="1">
    <source>
        <dbReference type="EMBL" id="OGG79453.1"/>
    </source>
</evidence>